<proteinExistence type="predicted"/>
<reference evidence="3" key="1">
    <citation type="submission" date="2015-11" db="EMBL/GenBank/DDBJ databases">
        <authorList>
            <person name="Seth-Smith H.M.B."/>
        </authorList>
    </citation>
    <scope>NUCLEOTIDE SEQUENCE [LARGE SCALE GENOMIC DNA]</scope>
    <source>
        <strain evidence="3">2013Ark11</strain>
    </source>
</reference>
<feature type="transmembrane region" description="Helical" evidence="1">
    <location>
        <begin position="256"/>
        <end position="276"/>
    </location>
</feature>
<keyword evidence="1" id="KW-0812">Transmembrane</keyword>
<evidence type="ECO:0000313" key="2">
    <source>
        <dbReference type="EMBL" id="CUT18381.1"/>
    </source>
</evidence>
<dbReference type="AlphaFoldDB" id="A0A0S4M7X9"/>
<protein>
    <submittedName>
        <fullName evidence="2">Putative membrane protein</fullName>
    </submittedName>
</protein>
<dbReference type="RefSeq" id="WP_092490739.1">
    <property type="nucleotide sequence ID" value="NZ_LN906597.1"/>
</dbReference>
<dbReference type="Proteomes" id="UP000198651">
    <property type="component" value="Chromosome I"/>
</dbReference>
<name>A0A0S4M7X9_9BURK</name>
<keyword evidence="1" id="KW-0472">Membrane</keyword>
<organism evidence="2 3">
    <name type="scientific">Candidatus Ichthyocystis hellenicum</name>
    <dbReference type="NCBI Taxonomy" id="1561003"/>
    <lineage>
        <taxon>Bacteria</taxon>
        <taxon>Pseudomonadati</taxon>
        <taxon>Pseudomonadota</taxon>
        <taxon>Betaproteobacteria</taxon>
        <taxon>Burkholderiales</taxon>
        <taxon>Candidatus Ichthyocystis</taxon>
    </lineage>
</organism>
<keyword evidence="1" id="KW-1133">Transmembrane helix</keyword>
<sequence length="296" mass="33879">MFRNNSNYIYRSQTSEIENNNINDIAEESESAVVIVKKQKINRRLGTSYSISKSLSNKIILASLIMLSTLDNVAGHKKEEEDFLFALCSLKASLCNFIRLNDKGDRYVREILRSAFDKSVTYIKKSIFSFSIPLSLPSMIDYEDIAGDDIFNKLWIMSIFINNKYTSIRRKKLGIGICQSEKGFCGNSVSKFCRNNLYFDFNTTIVYNCCSSIGSYLVHTESKLNLSSETLLNNLNIVESNNITDPIVSATNNEDFTSVISMSILFLFIVITLFSFCRYKYCSRRKEHQRGTYVNI</sequence>
<accession>A0A0S4M7X9</accession>
<dbReference type="EMBL" id="LN906597">
    <property type="protein sequence ID" value="CUT18381.1"/>
    <property type="molecule type" value="Genomic_DNA"/>
</dbReference>
<gene>
    <name evidence="2" type="ORF">Ark11_1589</name>
</gene>
<evidence type="ECO:0000313" key="3">
    <source>
        <dbReference type="Proteomes" id="UP000198651"/>
    </source>
</evidence>
<keyword evidence="3" id="KW-1185">Reference proteome</keyword>
<evidence type="ECO:0000256" key="1">
    <source>
        <dbReference type="SAM" id="Phobius"/>
    </source>
</evidence>